<dbReference type="AlphaFoldDB" id="A0AAE0EWG1"/>
<comment type="caution">
    <text evidence="1">The sequence shown here is derived from an EMBL/GenBank/DDBJ whole genome shotgun (WGS) entry which is preliminary data.</text>
</comment>
<reference evidence="1 2" key="1">
    <citation type="journal article" date="2015" name="Genome Biol. Evol.">
        <title>Comparative Genomics of a Bacterivorous Green Alga Reveals Evolutionary Causalities and Consequences of Phago-Mixotrophic Mode of Nutrition.</title>
        <authorList>
            <person name="Burns J.A."/>
            <person name="Paasch A."/>
            <person name="Narechania A."/>
            <person name="Kim E."/>
        </authorList>
    </citation>
    <scope>NUCLEOTIDE SEQUENCE [LARGE SCALE GENOMIC DNA]</scope>
    <source>
        <strain evidence="1 2">PLY_AMNH</strain>
    </source>
</reference>
<keyword evidence="2" id="KW-1185">Reference proteome</keyword>
<organism evidence="1 2">
    <name type="scientific">Cymbomonas tetramitiformis</name>
    <dbReference type="NCBI Taxonomy" id="36881"/>
    <lineage>
        <taxon>Eukaryota</taxon>
        <taxon>Viridiplantae</taxon>
        <taxon>Chlorophyta</taxon>
        <taxon>Pyramimonadophyceae</taxon>
        <taxon>Pyramimonadales</taxon>
        <taxon>Pyramimonadaceae</taxon>
        <taxon>Cymbomonas</taxon>
    </lineage>
</organism>
<protein>
    <submittedName>
        <fullName evidence="1">Uncharacterized protein</fullName>
    </submittedName>
</protein>
<evidence type="ECO:0000313" key="1">
    <source>
        <dbReference type="EMBL" id="KAK3243171.1"/>
    </source>
</evidence>
<name>A0AAE0EWG1_9CHLO</name>
<dbReference type="Proteomes" id="UP001190700">
    <property type="component" value="Unassembled WGS sequence"/>
</dbReference>
<gene>
    <name evidence="1" type="ORF">CYMTET_47160</name>
</gene>
<proteinExistence type="predicted"/>
<dbReference type="EMBL" id="LGRX02033077">
    <property type="protein sequence ID" value="KAK3243171.1"/>
    <property type="molecule type" value="Genomic_DNA"/>
</dbReference>
<evidence type="ECO:0000313" key="2">
    <source>
        <dbReference type="Proteomes" id="UP001190700"/>
    </source>
</evidence>
<sequence length="128" mass="14266">MDEPQPTASKAAAVDLNNKIITFQEIRYDISTRVMDLFDVFAALQNTARKKAMNNLSYFRKHGVYTAVSVATRQPKYHKWNAALLSKQTGKCSMVVVSVEEIGAMLEEFTAMFTVGGKKLESNTVSPK</sequence>
<accession>A0AAE0EWG1</accession>